<dbReference type="Proteomes" id="UP000887229">
    <property type="component" value="Unassembled WGS sequence"/>
</dbReference>
<feature type="domain" description="Yippee" evidence="5">
    <location>
        <begin position="69"/>
        <end position="171"/>
    </location>
</feature>
<comment type="caution">
    <text evidence="6">The sequence shown here is derived from an EMBL/GenBank/DDBJ whole genome shotgun (WGS) entry which is preliminary data.</text>
</comment>
<dbReference type="EMBL" id="MU251264">
    <property type="protein sequence ID" value="KAG9252010.1"/>
    <property type="molecule type" value="Genomic_DNA"/>
</dbReference>
<keyword evidence="2" id="KW-0479">Metal-binding</keyword>
<dbReference type="GO" id="GO:0046872">
    <property type="term" value="F:metal ion binding"/>
    <property type="evidence" value="ECO:0007669"/>
    <property type="project" value="UniProtKB-KW"/>
</dbReference>
<dbReference type="PROSITE" id="PS51792">
    <property type="entry name" value="YIPPEE"/>
    <property type="match status" value="1"/>
</dbReference>
<keyword evidence="7" id="KW-1185">Reference proteome</keyword>
<dbReference type="RefSeq" id="XP_046115934.1">
    <property type="nucleotide sequence ID" value="XM_046258439.1"/>
</dbReference>
<reference evidence="6" key="1">
    <citation type="journal article" date="2021" name="IMA Fungus">
        <title>Genomic characterization of three marine fungi, including Emericellopsis atlantica sp. nov. with signatures of a generalist lifestyle and marine biomass degradation.</title>
        <authorList>
            <person name="Hagestad O.C."/>
            <person name="Hou L."/>
            <person name="Andersen J.H."/>
            <person name="Hansen E.H."/>
            <person name="Altermark B."/>
            <person name="Li C."/>
            <person name="Kuhnert E."/>
            <person name="Cox R.J."/>
            <person name="Crous P.W."/>
            <person name="Spatafora J.W."/>
            <person name="Lail K."/>
            <person name="Amirebrahimi M."/>
            <person name="Lipzen A."/>
            <person name="Pangilinan J."/>
            <person name="Andreopoulos W."/>
            <person name="Hayes R.D."/>
            <person name="Ng V."/>
            <person name="Grigoriev I.V."/>
            <person name="Jackson S.A."/>
            <person name="Sutton T.D.S."/>
            <person name="Dobson A.D.W."/>
            <person name="Rama T."/>
        </authorList>
    </citation>
    <scope>NUCLEOTIDE SEQUENCE</scope>
    <source>
        <strain evidence="6">TS7</strain>
    </source>
</reference>
<dbReference type="AlphaFoldDB" id="A0A9P7ZHB1"/>
<dbReference type="OrthoDB" id="6407410at2759"/>
<keyword evidence="3" id="KW-0862">Zinc</keyword>
<feature type="compositionally biased region" description="Low complexity" evidence="4">
    <location>
        <begin position="35"/>
        <end position="50"/>
    </location>
</feature>
<evidence type="ECO:0000313" key="7">
    <source>
        <dbReference type="Proteomes" id="UP000887229"/>
    </source>
</evidence>
<dbReference type="GeneID" id="70289342"/>
<dbReference type="Pfam" id="PF03226">
    <property type="entry name" value="Yippee-Mis18"/>
    <property type="match status" value="1"/>
</dbReference>
<feature type="region of interest" description="Disordered" evidence="4">
    <location>
        <begin position="178"/>
        <end position="206"/>
    </location>
</feature>
<dbReference type="InterPro" id="IPR034751">
    <property type="entry name" value="Yippee"/>
</dbReference>
<evidence type="ECO:0000256" key="1">
    <source>
        <dbReference type="ARBA" id="ARBA00005613"/>
    </source>
</evidence>
<dbReference type="PANTHER" id="PTHR13848">
    <property type="entry name" value="PROTEIN YIPPEE-LIKE CG15309-RELATED"/>
    <property type="match status" value="1"/>
</dbReference>
<evidence type="ECO:0000259" key="5">
    <source>
        <dbReference type="PROSITE" id="PS51792"/>
    </source>
</evidence>
<organism evidence="6 7">
    <name type="scientific">Emericellopsis atlantica</name>
    <dbReference type="NCBI Taxonomy" id="2614577"/>
    <lineage>
        <taxon>Eukaryota</taxon>
        <taxon>Fungi</taxon>
        <taxon>Dikarya</taxon>
        <taxon>Ascomycota</taxon>
        <taxon>Pezizomycotina</taxon>
        <taxon>Sordariomycetes</taxon>
        <taxon>Hypocreomycetidae</taxon>
        <taxon>Hypocreales</taxon>
        <taxon>Bionectriaceae</taxon>
        <taxon>Emericellopsis</taxon>
    </lineage>
</organism>
<comment type="similarity">
    <text evidence="1">Belongs to the yippee family.</text>
</comment>
<evidence type="ECO:0000256" key="3">
    <source>
        <dbReference type="ARBA" id="ARBA00022833"/>
    </source>
</evidence>
<accession>A0A9P7ZHB1</accession>
<dbReference type="InterPro" id="IPR004910">
    <property type="entry name" value="Yippee/Mis18/Cereblon"/>
</dbReference>
<name>A0A9P7ZHB1_9HYPO</name>
<dbReference type="InterPro" id="IPR039058">
    <property type="entry name" value="Yippee_fam"/>
</dbReference>
<evidence type="ECO:0000313" key="6">
    <source>
        <dbReference type="EMBL" id="KAG9252010.1"/>
    </source>
</evidence>
<evidence type="ECO:0000256" key="2">
    <source>
        <dbReference type="ARBA" id="ARBA00022723"/>
    </source>
</evidence>
<evidence type="ECO:0000256" key="4">
    <source>
        <dbReference type="SAM" id="MobiDB-lite"/>
    </source>
</evidence>
<feature type="compositionally biased region" description="Basic and acidic residues" evidence="4">
    <location>
        <begin position="184"/>
        <end position="197"/>
    </location>
</feature>
<gene>
    <name evidence="6" type="ORF">F5Z01DRAFT_245084</name>
</gene>
<sequence>MVRESGISATKPIFPTYLLPSLSLPLRFRRRASSASSVPSLSKSTSTTPSSSPPPPTILPCKLQRVAPDTLRCQHCSSDIALSAQIISKGFTGRHGRAFLVGPDEGGGLMNIRQGRSENRQLVTGWHTVADISCGTCASKLGWKYVDARESAQKYKVGKFILETERVVVSRSWEDVPVSMGSQEAKHGEAKRKKEEAGVVFDSDDEDECEDIFSGVWDRDVVARRRRGTQSTRRDDDDGE</sequence>
<feature type="region of interest" description="Disordered" evidence="4">
    <location>
        <begin position="35"/>
        <end position="58"/>
    </location>
</feature>
<protein>
    <submittedName>
        <fullName evidence="6">Yippee zinc-binding/DNA-binding /Mis18, centromere assembly-domain-containing protein</fullName>
    </submittedName>
</protein>
<proteinExistence type="inferred from homology"/>